<proteinExistence type="inferred from homology"/>
<accession>A0A916T2J4</accession>
<reference evidence="4" key="2">
    <citation type="submission" date="2020-09" db="EMBL/GenBank/DDBJ databases">
        <authorList>
            <person name="Sun Q."/>
            <person name="Zhou Y."/>
        </authorList>
    </citation>
    <scope>NUCLEOTIDE SEQUENCE</scope>
    <source>
        <strain evidence="4">CGMCC 1.15085</strain>
    </source>
</reference>
<reference evidence="4" key="1">
    <citation type="journal article" date="2014" name="Int. J. Syst. Evol. Microbiol.">
        <title>Complete genome sequence of Corynebacterium casei LMG S-19264T (=DSM 44701T), isolated from a smear-ripened cheese.</title>
        <authorList>
            <consortium name="US DOE Joint Genome Institute (JGI-PGF)"/>
            <person name="Walter F."/>
            <person name="Albersmeier A."/>
            <person name="Kalinowski J."/>
            <person name="Ruckert C."/>
        </authorList>
    </citation>
    <scope>NUCLEOTIDE SEQUENCE</scope>
    <source>
        <strain evidence="4">CGMCC 1.15085</strain>
    </source>
</reference>
<dbReference type="PANTHER" id="PTHR21198">
    <property type="entry name" value="GLUTAMATE RACEMASE"/>
    <property type="match status" value="1"/>
</dbReference>
<evidence type="ECO:0000256" key="2">
    <source>
        <dbReference type="ARBA" id="ARBA00023235"/>
    </source>
</evidence>
<feature type="compositionally biased region" description="Polar residues" evidence="3">
    <location>
        <begin position="16"/>
        <end position="26"/>
    </location>
</feature>
<dbReference type="AlphaFoldDB" id="A0A916T2J4"/>
<dbReference type="Pfam" id="PF01177">
    <property type="entry name" value="Asp_Glu_race"/>
    <property type="match status" value="1"/>
</dbReference>
<dbReference type="PANTHER" id="PTHR21198:SF7">
    <property type="entry name" value="ASPARTATE-GLUTAMATE RACEMASE FAMILY"/>
    <property type="match status" value="1"/>
</dbReference>
<comment type="similarity">
    <text evidence="1">Belongs to the aspartate/glutamate racemases family.</text>
</comment>
<evidence type="ECO:0000256" key="1">
    <source>
        <dbReference type="ARBA" id="ARBA00007847"/>
    </source>
</evidence>
<evidence type="ECO:0000313" key="4">
    <source>
        <dbReference type="EMBL" id="GGB26061.1"/>
    </source>
</evidence>
<evidence type="ECO:0000256" key="3">
    <source>
        <dbReference type="SAM" id="MobiDB-lite"/>
    </source>
</evidence>
<keyword evidence="2" id="KW-0413">Isomerase</keyword>
<organism evidence="4 5">
    <name type="scientific">Flexivirga endophytica</name>
    <dbReference type="NCBI Taxonomy" id="1849103"/>
    <lineage>
        <taxon>Bacteria</taxon>
        <taxon>Bacillati</taxon>
        <taxon>Actinomycetota</taxon>
        <taxon>Actinomycetes</taxon>
        <taxon>Micrococcales</taxon>
        <taxon>Dermacoccaceae</taxon>
        <taxon>Flexivirga</taxon>
    </lineage>
</organism>
<dbReference type="Proteomes" id="UP000636793">
    <property type="component" value="Unassembled WGS sequence"/>
</dbReference>
<dbReference type="SUPFAM" id="SSF53681">
    <property type="entry name" value="Aspartate/glutamate racemase"/>
    <property type="match status" value="2"/>
</dbReference>
<protein>
    <submittedName>
        <fullName evidence="4">Aspartate racemase</fullName>
    </submittedName>
</protein>
<comment type="caution">
    <text evidence="4">The sequence shown here is derived from an EMBL/GenBank/DDBJ whole genome shotgun (WGS) entry which is preliminary data.</text>
</comment>
<name>A0A916T2J4_9MICO</name>
<feature type="region of interest" description="Disordered" evidence="3">
    <location>
        <begin position="1"/>
        <end position="28"/>
    </location>
</feature>
<evidence type="ECO:0000313" key="5">
    <source>
        <dbReference type="Proteomes" id="UP000636793"/>
    </source>
</evidence>
<keyword evidence="5" id="KW-1185">Reference proteome</keyword>
<dbReference type="RefSeq" id="WP_229749558.1">
    <property type="nucleotide sequence ID" value="NZ_BMHI01000002.1"/>
</dbReference>
<dbReference type="InterPro" id="IPR001920">
    <property type="entry name" value="Asp/Glu_race"/>
</dbReference>
<dbReference type="Gene3D" id="3.40.50.1860">
    <property type="match status" value="2"/>
</dbReference>
<dbReference type="GO" id="GO:0047661">
    <property type="term" value="F:amino-acid racemase activity"/>
    <property type="evidence" value="ECO:0007669"/>
    <property type="project" value="InterPro"/>
</dbReference>
<dbReference type="EMBL" id="BMHI01000002">
    <property type="protein sequence ID" value="GGB26061.1"/>
    <property type="molecule type" value="Genomic_DNA"/>
</dbReference>
<dbReference type="InterPro" id="IPR015942">
    <property type="entry name" value="Asp/Glu/hydantoin_racemase"/>
</dbReference>
<dbReference type="InterPro" id="IPR004380">
    <property type="entry name" value="Asp_race"/>
</dbReference>
<dbReference type="NCBIfam" id="TIGR00035">
    <property type="entry name" value="asp_race"/>
    <property type="match status" value="1"/>
</dbReference>
<sequence>MATDTAVMAADRNEESMTVSAQQSDQHGGRPLVGILGGMGPAATADFYRKLIERTPATRDQDHLRVVIWADPTVPGRARGGRGADPYPALLEGAQNLRTLGASMVAMPCNSAHAYLDRLVQDTGLHFVDMVRETTRWVADLDPPENDAVGVLGARQLIRSGLYQQGLAEHGIETVVADGEEQAALDLAIRYVKGGYFGAASRLATDVANAFVDRGLTRILLACTELPIAMSATLATGDPRFVDPTDVLARAVVRQCCPARQ</sequence>
<gene>
    <name evidence="4" type="ORF">GCM10011492_15300</name>
</gene>